<feature type="region of interest" description="Disordered" evidence="1">
    <location>
        <begin position="115"/>
        <end position="146"/>
    </location>
</feature>
<feature type="compositionally biased region" description="Basic and acidic residues" evidence="1">
    <location>
        <begin position="129"/>
        <end position="146"/>
    </location>
</feature>
<sequence length="146" mass="16601">STVWFSDQALAAATTARLAWHHRGTKDYSSAASPGKTMARMSCHWPEHLRPGPHPYRFLGISDVCSHEFFNWLGANLMGEEKNFSSELSTRIEEQYFKVDDEQSLDNKENQIKGLMKPLLDRSISPIRPGEEKKLKSARESHEPSV</sequence>
<reference evidence="2" key="1">
    <citation type="journal article" date="2021" name="Evol. Appl.">
        <title>The genome of the Pyrenean desman and the effects of bottlenecks and inbreeding on the genomic landscape of an endangered species.</title>
        <authorList>
            <person name="Escoda L."/>
            <person name="Castresana J."/>
        </authorList>
    </citation>
    <scope>NUCLEOTIDE SEQUENCE</scope>
    <source>
        <strain evidence="2">IBE-C5619</strain>
    </source>
</reference>
<comment type="caution">
    <text evidence="2">The sequence shown here is derived from an EMBL/GenBank/DDBJ whole genome shotgun (WGS) entry which is preliminary data.</text>
</comment>
<evidence type="ECO:0000313" key="3">
    <source>
        <dbReference type="Proteomes" id="UP000700334"/>
    </source>
</evidence>
<dbReference type="Proteomes" id="UP000700334">
    <property type="component" value="Unassembled WGS sequence"/>
</dbReference>
<organism evidence="2 3">
    <name type="scientific">Galemys pyrenaicus</name>
    <name type="common">Iberian desman</name>
    <name type="synonym">Pyrenean desman</name>
    <dbReference type="NCBI Taxonomy" id="202257"/>
    <lineage>
        <taxon>Eukaryota</taxon>
        <taxon>Metazoa</taxon>
        <taxon>Chordata</taxon>
        <taxon>Craniata</taxon>
        <taxon>Vertebrata</taxon>
        <taxon>Euteleostomi</taxon>
        <taxon>Mammalia</taxon>
        <taxon>Eutheria</taxon>
        <taxon>Laurasiatheria</taxon>
        <taxon>Eulipotyphla</taxon>
        <taxon>Talpidae</taxon>
        <taxon>Galemys</taxon>
    </lineage>
</organism>
<keyword evidence="3" id="KW-1185">Reference proteome</keyword>
<proteinExistence type="predicted"/>
<accession>A0A8J6DTI9</accession>
<dbReference type="EMBL" id="JAGFMF010011478">
    <property type="protein sequence ID" value="KAG8521347.1"/>
    <property type="molecule type" value="Genomic_DNA"/>
</dbReference>
<evidence type="ECO:0000313" key="2">
    <source>
        <dbReference type="EMBL" id="KAG8521347.1"/>
    </source>
</evidence>
<name>A0A8J6DTI9_GALPY</name>
<evidence type="ECO:0000256" key="1">
    <source>
        <dbReference type="SAM" id="MobiDB-lite"/>
    </source>
</evidence>
<gene>
    <name evidence="2" type="ORF">J0S82_018572</name>
</gene>
<protein>
    <submittedName>
        <fullName evidence="2">Uncharacterized protein</fullName>
    </submittedName>
</protein>
<dbReference type="AlphaFoldDB" id="A0A8J6DTI9"/>
<feature type="non-terminal residue" evidence="2">
    <location>
        <position position="1"/>
    </location>
</feature>